<evidence type="ECO:0000313" key="2">
    <source>
        <dbReference type="EMBL" id="ART74470.1"/>
    </source>
</evidence>
<dbReference type="KEGG" id="mdx:BTO20_38360"/>
<proteinExistence type="predicted"/>
<feature type="transmembrane region" description="Helical" evidence="1">
    <location>
        <begin position="89"/>
        <end position="108"/>
    </location>
</feature>
<feature type="transmembrane region" description="Helical" evidence="1">
    <location>
        <begin position="114"/>
        <end position="134"/>
    </location>
</feature>
<keyword evidence="1" id="KW-0472">Membrane</keyword>
<accession>A0A1Y0CGV0</accession>
<geneLocation type="plasmid" evidence="2 3">
    <name>unnamed3</name>
</geneLocation>
<dbReference type="RefSeq" id="WP_087083831.1">
    <property type="nucleotide sequence ID" value="NZ_CP020812.1"/>
</dbReference>
<evidence type="ECO:0000256" key="1">
    <source>
        <dbReference type="SAM" id="Phobius"/>
    </source>
</evidence>
<protein>
    <submittedName>
        <fullName evidence="2">Uncharacterized protein</fullName>
    </submittedName>
</protein>
<dbReference type="OrthoDB" id="4555745at2"/>
<organism evidence="2 3">
    <name type="scientific">Mycobacterium dioxanotrophicus</name>
    <dbReference type="NCBI Taxonomy" id="482462"/>
    <lineage>
        <taxon>Bacteria</taxon>
        <taxon>Bacillati</taxon>
        <taxon>Actinomycetota</taxon>
        <taxon>Actinomycetes</taxon>
        <taxon>Mycobacteriales</taxon>
        <taxon>Mycobacteriaceae</taxon>
        <taxon>Mycobacterium</taxon>
    </lineage>
</organism>
<dbReference type="Proteomes" id="UP000195331">
    <property type="component" value="Plasmid unnamed3"/>
</dbReference>
<keyword evidence="1" id="KW-1133">Transmembrane helix</keyword>
<keyword evidence="1" id="KW-0812">Transmembrane</keyword>
<name>A0A1Y0CGV0_9MYCO</name>
<keyword evidence="3" id="KW-1185">Reference proteome</keyword>
<keyword evidence="2" id="KW-0614">Plasmid</keyword>
<evidence type="ECO:0000313" key="3">
    <source>
        <dbReference type="Proteomes" id="UP000195331"/>
    </source>
</evidence>
<gene>
    <name evidence="2" type="ORF">BTO20_38360</name>
</gene>
<sequence length="159" mass="17140">MPGLAEIALGAAPIAGGALLGAVAGNLKGPDVRAVIKTDLDLLDRIPEDQAQRRAAMSQMIAGRIDDLIGADQSARQLRQAAANYQGDWRDVMVFICTVLFTIVWWHVSHHRTNWLPMFIVLIVMSVIAGAYAARGALRAVKHLARRTPATTTARHGAP</sequence>
<dbReference type="EMBL" id="CP020812">
    <property type="protein sequence ID" value="ART74470.1"/>
    <property type="molecule type" value="Genomic_DNA"/>
</dbReference>
<reference evidence="2 3" key="1">
    <citation type="submission" date="2017-04" db="EMBL/GenBank/DDBJ databases">
        <title>Whole Genome Sequence of 1,4-Dioxane Degrading Bacterium Mycobacterium dioxanotrophicus PH-06.</title>
        <authorList>
            <person name="He Y."/>
        </authorList>
    </citation>
    <scope>NUCLEOTIDE SEQUENCE [LARGE SCALE GENOMIC DNA]</scope>
    <source>
        <strain evidence="2 3">PH-06</strain>
        <plasmid evidence="2 3">unnamed3</plasmid>
    </source>
</reference>
<dbReference type="AlphaFoldDB" id="A0A1Y0CGV0"/>